<keyword evidence="8 10" id="KW-0408">Iron</keyword>
<dbReference type="eggNOG" id="COG0693">
    <property type="taxonomic scope" value="Bacteria"/>
</dbReference>
<organism evidence="16 17">
    <name type="scientific">Chamaesiphon minutus (strain ATCC 27169 / PCC 6605)</name>
    <dbReference type="NCBI Taxonomy" id="1173020"/>
    <lineage>
        <taxon>Bacteria</taxon>
        <taxon>Bacillati</taxon>
        <taxon>Cyanobacteriota</taxon>
        <taxon>Cyanophyceae</taxon>
        <taxon>Gomontiellales</taxon>
        <taxon>Chamaesiphonaceae</taxon>
        <taxon>Chamaesiphon</taxon>
    </lineage>
</organism>
<feature type="binding site" description="axial binding residue" evidence="12">
    <location>
        <position position="362"/>
    </location>
    <ligand>
        <name>heme</name>
        <dbReference type="ChEBI" id="CHEBI:30413"/>
    </ligand>
    <ligandPart>
        <name>Fe</name>
        <dbReference type="ChEBI" id="CHEBI:18248"/>
    </ligandPart>
</feature>
<keyword evidence="4 10" id="KW-0575">Peroxidase</keyword>
<evidence type="ECO:0000256" key="1">
    <source>
        <dbReference type="ARBA" id="ARBA00001971"/>
    </source>
</evidence>
<dbReference type="PROSITE" id="PS00438">
    <property type="entry name" value="CATALASE_2"/>
    <property type="match status" value="1"/>
</dbReference>
<comment type="function">
    <text evidence="10">Decomposes hydrogen peroxide into water and oxygen; serves to protect cells from the toxic effects of hydrogen peroxide.</text>
</comment>
<dbReference type="EC" id="1.11.1.6" evidence="3 10"/>
<evidence type="ECO:0000256" key="2">
    <source>
        <dbReference type="ARBA" id="ARBA00010660"/>
    </source>
</evidence>
<dbReference type="GO" id="GO:0020037">
    <property type="term" value="F:heme binding"/>
    <property type="evidence" value="ECO:0007669"/>
    <property type="project" value="UniProtKB-UniRule"/>
</dbReference>
<dbReference type="CDD" id="cd03132">
    <property type="entry name" value="GATase1_catalase"/>
    <property type="match status" value="1"/>
</dbReference>
<feature type="compositionally biased region" description="Basic and acidic residues" evidence="14">
    <location>
        <begin position="10"/>
        <end position="20"/>
    </location>
</feature>
<reference evidence="16 17" key="1">
    <citation type="submission" date="2012-05" db="EMBL/GenBank/DDBJ databases">
        <title>Finished chromosome of genome of Chamaesiphon sp. PCC 6605.</title>
        <authorList>
            <consortium name="US DOE Joint Genome Institute"/>
            <person name="Gugger M."/>
            <person name="Coursin T."/>
            <person name="Rippka R."/>
            <person name="Tandeau De Marsac N."/>
            <person name="Huntemann M."/>
            <person name="Wei C.-L."/>
            <person name="Han J."/>
            <person name="Detter J.C."/>
            <person name="Han C."/>
            <person name="Tapia R."/>
            <person name="Chen A."/>
            <person name="Kyrpides N."/>
            <person name="Mavromatis K."/>
            <person name="Markowitz V."/>
            <person name="Szeto E."/>
            <person name="Ivanova N."/>
            <person name="Pagani I."/>
            <person name="Pati A."/>
            <person name="Goodwin L."/>
            <person name="Nordberg H.P."/>
            <person name="Cantor M.N."/>
            <person name="Hua S.X."/>
            <person name="Woyke T."/>
            <person name="Kerfeld C.A."/>
        </authorList>
    </citation>
    <scope>NUCLEOTIDE SEQUENCE [LARGE SCALE GENOMIC DNA]</scope>
    <source>
        <strain evidence="17">ATCC 27169 / PCC 6605</strain>
    </source>
</reference>
<dbReference type="Pfam" id="PF00199">
    <property type="entry name" value="Catalase"/>
    <property type="match status" value="1"/>
</dbReference>
<dbReference type="PIRSF" id="PIRSF038927">
    <property type="entry name" value="Catalase_clade2"/>
    <property type="match status" value="1"/>
</dbReference>
<evidence type="ECO:0000256" key="9">
    <source>
        <dbReference type="ARBA" id="ARBA00023324"/>
    </source>
</evidence>
<dbReference type="InterPro" id="IPR020835">
    <property type="entry name" value="Catalase_sf"/>
</dbReference>
<evidence type="ECO:0000256" key="5">
    <source>
        <dbReference type="ARBA" id="ARBA00022617"/>
    </source>
</evidence>
<feature type="binding site" evidence="13">
    <location>
        <position position="112"/>
    </location>
    <ligand>
        <name>heme</name>
        <dbReference type="ChEBI" id="CHEBI:30413"/>
    </ligand>
</feature>
<proteinExistence type="inferred from homology"/>
<dbReference type="GO" id="GO:0005829">
    <property type="term" value="C:cytosol"/>
    <property type="evidence" value="ECO:0007669"/>
    <property type="project" value="TreeGrafter"/>
</dbReference>
<dbReference type="PANTHER" id="PTHR42821">
    <property type="entry name" value="CATALASE"/>
    <property type="match status" value="1"/>
</dbReference>
<evidence type="ECO:0000256" key="6">
    <source>
        <dbReference type="ARBA" id="ARBA00022723"/>
    </source>
</evidence>
<dbReference type="Gene3D" id="1.20.1370.20">
    <property type="match status" value="1"/>
</dbReference>
<dbReference type="InterPro" id="IPR010582">
    <property type="entry name" value="Catalase_immune_responsive"/>
</dbReference>
<dbReference type="GO" id="GO:0042744">
    <property type="term" value="P:hydrogen peroxide catabolic process"/>
    <property type="evidence" value="ECO:0007669"/>
    <property type="project" value="UniProtKB-UniRule"/>
</dbReference>
<dbReference type="InterPro" id="IPR018028">
    <property type="entry name" value="Catalase"/>
</dbReference>
<evidence type="ECO:0000256" key="12">
    <source>
        <dbReference type="PIRSR" id="PIRSR038927-2"/>
    </source>
</evidence>
<evidence type="ECO:0000313" key="16">
    <source>
        <dbReference type="EMBL" id="AFY94872.1"/>
    </source>
</evidence>
<name>K9UIE6_CHAP6</name>
<dbReference type="InterPro" id="IPR041399">
    <property type="entry name" value="Catalase_large_C"/>
</dbReference>
<keyword evidence="7 10" id="KW-0560">Oxidoreductase</keyword>
<evidence type="ECO:0000256" key="3">
    <source>
        <dbReference type="ARBA" id="ARBA00012314"/>
    </source>
</evidence>
<dbReference type="KEGG" id="cmp:Cha6605_3906"/>
<dbReference type="HOGENOM" id="CLU_010645_3_0_3"/>
<evidence type="ECO:0000256" key="10">
    <source>
        <dbReference type="PIRNR" id="PIRNR038927"/>
    </source>
</evidence>
<feature type="binding site" evidence="13">
    <location>
        <position position="358"/>
    </location>
    <ligand>
        <name>heme</name>
        <dbReference type="ChEBI" id="CHEBI:30413"/>
    </ligand>
</feature>
<dbReference type="GO" id="GO:0046872">
    <property type="term" value="F:metal ion binding"/>
    <property type="evidence" value="ECO:0007669"/>
    <property type="project" value="UniProtKB-KW"/>
</dbReference>
<evidence type="ECO:0000256" key="11">
    <source>
        <dbReference type="PIRSR" id="PIRSR038927-1"/>
    </source>
</evidence>
<dbReference type="Gene3D" id="3.40.50.880">
    <property type="match status" value="1"/>
</dbReference>
<dbReference type="OrthoDB" id="9760293at2"/>
<keyword evidence="5 10" id="KW-0349">Heme</keyword>
<dbReference type="EMBL" id="CP003600">
    <property type="protein sequence ID" value="AFY94872.1"/>
    <property type="molecule type" value="Genomic_DNA"/>
</dbReference>
<keyword evidence="17" id="KW-1185">Reference proteome</keyword>
<dbReference type="InterPro" id="IPR024712">
    <property type="entry name" value="Catalase_clade2"/>
</dbReference>
<dbReference type="AlphaFoldDB" id="K9UIE6"/>
<dbReference type="Proteomes" id="UP000010366">
    <property type="component" value="Chromosome"/>
</dbReference>
<dbReference type="InterPro" id="IPR043156">
    <property type="entry name" value="Catalase_clade2_helical"/>
</dbReference>
<comment type="catalytic activity">
    <reaction evidence="10">
        <text>2 H2O2 = O2 + 2 H2O</text>
        <dbReference type="Rhea" id="RHEA:20309"/>
        <dbReference type="ChEBI" id="CHEBI:15377"/>
        <dbReference type="ChEBI" id="CHEBI:15379"/>
        <dbReference type="ChEBI" id="CHEBI:16240"/>
        <dbReference type="EC" id="1.11.1.6"/>
    </reaction>
</comment>
<dbReference type="SMART" id="SM01060">
    <property type="entry name" value="Catalase"/>
    <property type="match status" value="1"/>
</dbReference>
<comment type="cofactor">
    <cofactor evidence="1 10 12">
        <name>heme</name>
        <dbReference type="ChEBI" id="CHEBI:30413"/>
    </cofactor>
</comment>
<dbReference type="RefSeq" id="WP_015160986.1">
    <property type="nucleotide sequence ID" value="NC_019697.1"/>
</dbReference>
<dbReference type="eggNOG" id="COG0753">
    <property type="taxonomic scope" value="Bacteria"/>
</dbReference>
<dbReference type="InterPro" id="IPR011614">
    <property type="entry name" value="Catalase_core"/>
</dbReference>
<keyword evidence="6 10" id="KW-0479">Metal-binding</keyword>
<dbReference type="InterPro" id="IPR029062">
    <property type="entry name" value="Class_I_gatase-like"/>
</dbReference>
<evidence type="ECO:0000256" key="8">
    <source>
        <dbReference type="ARBA" id="ARBA00023004"/>
    </source>
</evidence>
<feature type="active site" evidence="11">
    <location>
        <position position="75"/>
    </location>
</feature>
<dbReference type="Pfam" id="PF06628">
    <property type="entry name" value="Catalase-rel"/>
    <property type="match status" value="1"/>
</dbReference>
<keyword evidence="9 10" id="KW-0376">Hydrogen peroxide</keyword>
<dbReference type="PROSITE" id="PS51402">
    <property type="entry name" value="CATALASE_3"/>
    <property type="match status" value="1"/>
</dbReference>
<dbReference type="GO" id="GO:0006979">
    <property type="term" value="P:response to oxidative stress"/>
    <property type="evidence" value="ECO:0007669"/>
    <property type="project" value="InterPro"/>
</dbReference>
<dbReference type="STRING" id="1173020.Cha6605_3906"/>
<dbReference type="Pfam" id="PF18011">
    <property type="entry name" value="Catalase_C"/>
    <property type="match status" value="1"/>
</dbReference>
<evidence type="ECO:0000259" key="15">
    <source>
        <dbReference type="SMART" id="SM01060"/>
    </source>
</evidence>
<evidence type="ECO:0000256" key="13">
    <source>
        <dbReference type="PIRSR" id="PIRSR038927-3"/>
    </source>
</evidence>
<dbReference type="FunFam" id="2.40.180.10:FF:000003">
    <property type="entry name" value="Catalase"/>
    <property type="match status" value="1"/>
</dbReference>
<accession>K9UIE6</accession>
<evidence type="ECO:0000313" key="17">
    <source>
        <dbReference type="Proteomes" id="UP000010366"/>
    </source>
</evidence>
<feature type="region of interest" description="Disordered" evidence="14">
    <location>
        <begin position="1"/>
        <end position="49"/>
    </location>
</feature>
<dbReference type="SUPFAM" id="SSF56634">
    <property type="entry name" value="Heme-dependent catalase-like"/>
    <property type="match status" value="1"/>
</dbReference>
<evidence type="ECO:0000256" key="4">
    <source>
        <dbReference type="ARBA" id="ARBA00022559"/>
    </source>
</evidence>
<sequence length="722" mass="79987">MSEQHPVNEQSKDRSLENYRVEPGQKLTTDEGHPLSNTDDSLKAGGRGPTLLEDFHFQQKLSAFDRERIPERVVHARGAGAHGYFEPYESMAEFTKAKFLGDPAVKTPVFVRFSTVGGSRGSADAVRDVRGFSVKFYTEDGNYDIVGNNIPVFFIQDAIKFPDIIHAVKPEPDNEMPQASTAHPSFWDFISLVPESMHMIMWLLSDRTLPRNFSTMQGFGVHTFRWVNKEGKSRFVKYHWKPLAGVHSNVFDEAQKIAGKDPDFQRRTLWESIEKGNYPEYELGVQIVEEEDEHKFDFDILDSTKMIPEELVPVRPIGKMVLNRNPDNFFAETEQVAYQPSNVVPGIDFSDDPLLQGRLMSYHDTQLHRLGSPNFVHLPINRPVCPFSNNNQDGRMQMDIKTSRVNYSPNSLGGNLPAPVAPEDGGFVTYPERVEGHKIRERSPSFSDHFSQATLFWNSLSKGEKDRLVEASHFELGKVKNKEVQARMIERFNNVDHELAKRVAIGLGMPAPAAPATENHGRSSAALSQENTTKTAKGRHVAILAADGVDGAQLATLKHALSAMSISADIVSKMGGTIASADGNSSIEVDKTFLTTASVLYDAVYVPGGSQSIEALKAHGEALTFIHEAFKHFKPIAGSGEGVDLLMQADLKGIDAAQVNGKMSAQLGVIASRDVSEMGKFATAFIDAIKEHRFWTRPIPGTASVEAEAEKLMMQQMERASA</sequence>
<feature type="binding site" evidence="13">
    <location>
        <position position="369"/>
    </location>
    <ligand>
        <name>heme</name>
        <dbReference type="ChEBI" id="CHEBI:30413"/>
    </ligand>
</feature>
<dbReference type="GO" id="GO:0004096">
    <property type="term" value="F:catalase activity"/>
    <property type="evidence" value="ECO:0007669"/>
    <property type="project" value="UniProtKB-UniRule"/>
</dbReference>
<feature type="domain" description="Catalase core" evidence="15">
    <location>
        <begin position="28"/>
        <end position="416"/>
    </location>
</feature>
<dbReference type="PANTHER" id="PTHR42821:SF1">
    <property type="entry name" value="CATALASE-B"/>
    <property type="match status" value="1"/>
</dbReference>
<feature type="binding site" evidence="13">
    <location>
        <position position="72"/>
    </location>
    <ligand>
        <name>heme</name>
        <dbReference type="ChEBI" id="CHEBI:30413"/>
    </ligand>
</feature>
<comment type="similarity">
    <text evidence="2">Belongs to the catalase family. HPII subfamily.</text>
</comment>
<feature type="active site" evidence="11">
    <location>
        <position position="148"/>
    </location>
</feature>
<dbReference type="SUPFAM" id="SSF52317">
    <property type="entry name" value="Class I glutamine amidotransferase-like"/>
    <property type="match status" value="1"/>
</dbReference>
<dbReference type="PATRIC" id="fig|1173020.3.peg.4470"/>
<evidence type="ECO:0000256" key="14">
    <source>
        <dbReference type="SAM" id="MobiDB-lite"/>
    </source>
</evidence>
<protein>
    <recommendedName>
        <fullName evidence="3 10">Catalase</fullName>
        <ecNumber evidence="3 10">1.11.1.6</ecNumber>
    </recommendedName>
</protein>
<dbReference type="Gene3D" id="2.40.180.10">
    <property type="entry name" value="Catalase core domain"/>
    <property type="match status" value="1"/>
</dbReference>
<dbReference type="InterPro" id="IPR024708">
    <property type="entry name" value="Catalase_AS"/>
</dbReference>
<feature type="binding site" evidence="13">
    <location>
        <position position="161"/>
    </location>
    <ligand>
        <name>heme</name>
        <dbReference type="ChEBI" id="CHEBI:30413"/>
    </ligand>
</feature>
<gene>
    <name evidence="16" type="ORF">Cha6605_3906</name>
</gene>
<dbReference type="PRINTS" id="PR00067">
    <property type="entry name" value="CATALASE"/>
</dbReference>
<evidence type="ECO:0000256" key="7">
    <source>
        <dbReference type="ARBA" id="ARBA00023002"/>
    </source>
</evidence>